<evidence type="ECO:0000259" key="1">
    <source>
        <dbReference type="PROSITE" id="PS50280"/>
    </source>
</evidence>
<dbReference type="GO" id="GO:0005634">
    <property type="term" value="C:nucleus"/>
    <property type="evidence" value="ECO:0007669"/>
    <property type="project" value="TreeGrafter"/>
</dbReference>
<accession>A0A1L0BVN3</accession>
<dbReference type="PANTHER" id="PTHR12197">
    <property type="entry name" value="HISTONE-LYSINE N-METHYLTRANSFERASE SMYD"/>
    <property type="match status" value="1"/>
</dbReference>
<dbReference type="PROSITE" id="PS50280">
    <property type="entry name" value="SET"/>
    <property type="match status" value="1"/>
</dbReference>
<dbReference type="AlphaFoldDB" id="A0A1L0BVN3"/>
<dbReference type="InterPro" id="IPR050869">
    <property type="entry name" value="H3K4_H4K5_MeTrfase"/>
</dbReference>
<dbReference type="EMBL" id="LT635760">
    <property type="protein sequence ID" value="SGZ55331.1"/>
    <property type="molecule type" value="Genomic_DNA"/>
</dbReference>
<dbReference type="Proteomes" id="UP000182334">
    <property type="component" value="Chromosome V"/>
</dbReference>
<feature type="domain" description="SET" evidence="1">
    <location>
        <begin position="59"/>
        <end position="385"/>
    </location>
</feature>
<sequence>MPSIPEPISNSNICGEITMLSLSTNLNPRGVVKAGEIIEETDEVEATDSSGEEVHESEEKVLLDKISSAFEVKTTSYGGRGCFAHGAISKGTSILTARRPIGSAVTRAFRKEVCTWCFTYMDGRTLKYKIQQKIYFCSEKCQNEFCNYDPDSILADTLVRMEDLYVRCQGDIDENGVPESEEELLRVMDDKWAEVTEWESKISKMKPTKRFRQLPTVTSDDYTEIRYIIMTLYNYYREEKSTYMTKLLISDMDEDEQLTFEKKVLEILYSSEIDKVKRYPYLLIAYINIYKFVRLVIPHEFLPFTNPQKVRNIIGRNLTNAFGVWSPTTQENEEREFFGFGVYPSGSFFNHSCRCNVTKIRDGASYEYVTTEDIEPGTELCISYGIRPEDSVEVRREALGEWFFICGCTRCVEESSKD</sequence>
<dbReference type="SUPFAM" id="SSF82199">
    <property type="entry name" value="SET domain"/>
    <property type="match status" value="1"/>
</dbReference>
<protein>
    <submittedName>
        <fullName evidence="2">CIC11C00000001244</fullName>
    </submittedName>
</protein>
<dbReference type="Pfam" id="PF00856">
    <property type="entry name" value="SET"/>
    <property type="match status" value="1"/>
</dbReference>
<dbReference type="Gene3D" id="2.170.270.10">
    <property type="entry name" value="SET domain"/>
    <property type="match status" value="1"/>
</dbReference>
<dbReference type="InterPro" id="IPR046341">
    <property type="entry name" value="SET_dom_sf"/>
</dbReference>
<organism evidence="2 3">
    <name type="scientific">Sungouiella intermedia</name>
    <dbReference type="NCBI Taxonomy" id="45354"/>
    <lineage>
        <taxon>Eukaryota</taxon>
        <taxon>Fungi</taxon>
        <taxon>Dikarya</taxon>
        <taxon>Ascomycota</taxon>
        <taxon>Saccharomycotina</taxon>
        <taxon>Pichiomycetes</taxon>
        <taxon>Metschnikowiaceae</taxon>
        <taxon>Sungouiella</taxon>
    </lineage>
</organism>
<gene>
    <name evidence="2" type="ORF">SAMEA4029010_CIC11G00000001244</name>
</gene>
<evidence type="ECO:0000313" key="2">
    <source>
        <dbReference type="EMBL" id="SGZ55331.1"/>
    </source>
</evidence>
<dbReference type="PANTHER" id="PTHR12197:SF294">
    <property type="entry name" value="POTENTIAL PROTEIN LYSINE METHYLTRANSFERASE SET6"/>
    <property type="match status" value="1"/>
</dbReference>
<proteinExistence type="predicted"/>
<dbReference type="CDD" id="cd20071">
    <property type="entry name" value="SET_SMYD"/>
    <property type="match status" value="1"/>
</dbReference>
<dbReference type="STRING" id="45354.A0A1L0BVN3"/>
<evidence type="ECO:0000313" key="3">
    <source>
        <dbReference type="Proteomes" id="UP000182334"/>
    </source>
</evidence>
<name>A0A1L0BVN3_9ASCO</name>
<reference evidence="2 3" key="1">
    <citation type="submission" date="2016-10" db="EMBL/GenBank/DDBJ databases">
        <authorList>
            <person name="de Groot N.N."/>
        </authorList>
    </citation>
    <scope>NUCLEOTIDE SEQUENCE [LARGE SCALE GENOMIC DNA]</scope>
    <source>
        <strain evidence="2 3">CBS 141442</strain>
    </source>
</reference>
<dbReference type="InterPro" id="IPR001214">
    <property type="entry name" value="SET_dom"/>
</dbReference>
<keyword evidence="3" id="KW-1185">Reference proteome</keyword>
<dbReference type="OrthoDB" id="1028014at2759"/>